<name>A0A936ZT43_9BURK</name>
<dbReference type="PROSITE" id="PS51186">
    <property type="entry name" value="GNAT"/>
    <property type="match status" value="1"/>
</dbReference>
<evidence type="ECO:0000259" key="1">
    <source>
        <dbReference type="PROSITE" id="PS51186"/>
    </source>
</evidence>
<dbReference type="SUPFAM" id="SSF55729">
    <property type="entry name" value="Acyl-CoA N-acyltransferases (Nat)"/>
    <property type="match status" value="1"/>
</dbReference>
<feature type="domain" description="N-acetyltransferase" evidence="1">
    <location>
        <begin position="6"/>
        <end position="152"/>
    </location>
</feature>
<gene>
    <name evidence="2" type="ORF">JI739_22610</name>
</gene>
<accession>A0A936ZT43</accession>
<dbReference type="RefSeq" id="WP_201686287.1">
    <property type="nucleotide sequence ID" value="NZ_JAEQNA010000012.1"/>
</dbReference>
<evidence type="ECO:0000313" key="2">
    <source>
        <dbReference type="EMBL" id="MBL0423145.1"/>
    </source>
</evidence>
<dbReference type="InterPro" id="IPR000182">
    <property type="entry name" value="GNAT_dom"/>
</dbReference>
<organism evidence="2 3">
    <name type="scientific">Ramlibacter aurantiacus</name>
    <dbReference type="NCBI Taxonomy" id="2801330"/>
    <lineage>
        <taxon>Bacteria</taxon>
        <taxon>Pseudomonadati</taxon>
        <taxon>Pseudomonadota</taxon>
        <taxon>Betaproteobacteria</taxon>
        <taxon>Burkholderiales</taxon>
        <taxon>Comamonadaceae</taxon>
        <taxon>Ramlibacter</taxon>
    </lineage>
</organism>
<dbReference type="AlphaFoldDB" id="A0A936ZT43"/>
<sequence length="152" mass="17048">MGIRFATLRDVPELAAKGRRMHALTRFRAFDYDEARVVRSLQAALQRPDRYVCLVAEAADGQLAGWLLAVLERHVFSDQLVASVMHYGVPPERRMGGWGVRLMKAFELWAASRQVEEIAFSVNSGHDTERIGAFARRLGYGAVGENFVKRVG</sequence>
<reference evidence="2" key="1">
    <citation type="submission" date="2021-01" db="EMBL/GenBank/DDBJ databases">
        <title>Ramlibacter sp. strain AW1 16S ribosomal RNA gene Genome sequencing and assembly.</title>
        <authorList>
            <person name="Kang M."/>
        </authorList>
    </citation>
    <scope>NUCLEOTIDE SEQUENCE</scope>
    <source>
        <strain evidence="2">AW1</strain>
    </source>
</reference>
<comment type="caution">
    <text evidence="2">The sequence shown here is derived from an EMBL/GenBank/DDBJ whole genome shotgun (WGS) entry which is preliminary data.</text>
</comment>
<evidence type="ECO:0000313" key="3">
    <source>
        <dbReference type="Proteomes" id="UP000613011"/>
    </source>
</evidence>
<dbReference type="GO" id="GO:0016747">
    <property type="term" value="F:acyltransferase activity, transferring groups other than amino-acyl groups"/>
    <property type="evidence" value="ECO:0007669"/>
    <property type="project" value="InterPro"/>
</dbReference>
<dbReference type="Pfam" id="PF00583">
    <property type="entry name" value="Acetyltransf_1"/>
    <property type="match status" value="1"/>
</dbReference>
<dbReference type="EMBL" id="JAEQNA010000012">
    <property type="protein sequence ID" value="MBL0423145.1"/>
    <property type="molecule type" value="Genomic_DNA"/>
</dbReference>
<dbReference type="Gene3D" id="3.40.630.30">
    <property type="match status" value="1"/>
</dbReference>
<dbReference type="InterPro" id="IPR016181">
    <property type="entry name" value="Acyl_CoA_acyltransferase"/>
</dbReference>
<keyword evidence="3" id="KW-1185">Reference proteome</keyword>
<dbReference type="Proteomes" id="UP000613011">
    <property type="component" value="Unassembled WGS sequence"/>
</dbReference>
<protein>
    <submittedName>
        <fullName evidence="2">GNAT family N-acetyltransferase</fullName>
    </submittedName>
</protein>
<proteinExistence type="predicted"/>